<dbReference type="InterPro" id="IPR001202">
    <property type="entry name" value="WW_dom"/>
</dbReference>
<feature type="domain" description="WW" evidence="2">
    <location>
        <begin position="65"/>
        <end position="99"/>
    </location>
</feature>
<accession>E4WXS8</accession>
<dbReference type="InterPro" id="IPR036020">
    <property type="entry name" value="WW_dom_sf"/>
</dbReference>
<evidence type="ECO:0000256" key="1">
    <source>
        <dbReference type="SAM" id="MobiDB-lite"/>
    </source>
</evidence>
<dbReference type="EMBL" id="FN653018">
    <property type="protein sequence ID" value="CBY22172.1"/>
    <property type="molecule type" value="Genomic_DNA"/>
</dbReference>
<name>E4WXS8_OIKDI</name>
<evidence type="ECO:0000313" key="4">
    <source>
        <dbReference type="Proteomes" id="UP000001307"/>
    </source>
</evidence>
<feature type="compositionally biased region" description="Basic and acidic residues" evidence="1">
    <location>
        <begin position="116"/>
        <end position="158"/>
    </location>
</feature>
<evidence type="ECO:0000259" key="2">
    <source>
        <dbReference type="PROSITE" id="PS50020"/>
    </source>
</evidence>
<sequence>MEICPARPIKSKIKYVIENMPVTSALAARLAKRGIKINKDAPKEEIFAESRSDPKEESVIDEFGEKLPSDWDKAWDSNYECWYYWNKISRKVAWLPPSDPECEIVLPAKSFNAIPHKYESSSRDRDSRRRDDRDRDDRKRRSDRDRLDRGTSSRDQDRNKKRRGDDEFDDPMDPAAYSDAPKGNWSRGIPRPGESVSTAGVPQVEL</sequence>
<organism evidence="3">
    <name type="scientific">Oikopleura dioica</name>
    <name type="common">Tunicate</name>
    <dbReference type="NCBI Taxonomy" id="34765"/>
    <lineage>
        <taxon>Eukaryota</taxon>
        <taxon>Metazoa</taxon>
        <taxon>Chordata</taxon>
        <taxon>Tunicata</taxon>
        <taxon>Appendicularia</taxon>
        <taxon>Copelata</taxon>
        <taxon>Oikopleuridae</taxon>
        <taxon>Oikopleura</taxon>
    </lineage>
</organism>
<dbReference type="InParanoid" id="E4WXS8"/>
<dbReference type="Proteomes" id="UP000001307">
    <property type="component" value="Unassembled WGS sequence"/>
</dbReference>
<proteinExistence type="predicted"/>
<evidence type="ECO:0000313" key="3">
    <source>
        <dbReference type="EMBL" id="CBY22172.1"/>
    </source>
</evidence>
<dbReference type="Gene3D" id="2.20.70.10">
    <property type="match status" value="1"/>
</dbReference>
<protein>
    <recommendedName>
        <fullName evidence="2">WW domain-containing protein</fullName>
    </recommendedName>
</protein>
<keyword evidence="4" id="KW-1185">Reference proteome</keyword>
<dbReference type="AlphaFoldDB" id="E4WXS8"/>
<dbReference type="FunCoup" id="E4WXS8">
    <property type="interactions" value="317"/>
</dbReference>
<gene>
    <name evidence="3" type="ORF">GSOID_T00011720001</name>
</gene>
<dbReference type="SMART" id="SM00456">
    <property type="entry name" value="WW"/>
    <property type="match status" value="1"/>
</dbReference>
<dbReference type="PROSITE" id="PS50020">
    <property type="entry name" value="WW_DOMAIN_2"/>
    <property type="match status" value="1"/>
</dbReference>
<dbReference type="OrthoDB" id="42462at2759"/>
<dbReference type="SUPFAM" id="SSF51045">
    <property type="entry name" value="WW domain"/>
    <property type="match status" value="1"/>
</dbReference>
<feature type="region of interest" description="Disordered" evidence="1">
    <location>
        <begin position="116"/>
        <end position="206"/>
    </location>
</feature>
<reference evidence="3" key="1">
    <citation type="journal article" date="2010" name="Science">
        <title>Plasticity of animal genome architecture unmasked by rapid evolution of a pelagic tunicate.</title>
        <authorList>
            <person name="Denoeud F."/>
            <person name="Henriet S."/>
            <person name="Mungpakdee S."/>
            <person name="Aury J.M."/>
            <person name="Da Silva C."/>
            <person name="Brinkmann H."/>
            <person name="Mikhaleva J."/>
            <person name="Olsen L.C."/>
            <person name="Jubin C."/>
            <person name="Canestro C."/>
            <person name="Bouquet J.M."/>
            <person name="Danks G."/>
            <person name="Poulain J."/>
            <person name="Campsteijn C."/>
            <person name="Adamski M."/>
            <person name="Cross I."/>
            <person name="Yadetie F."/>
            <person name="Muffato M."/>
            <person name="Louis A."/>
            <person name="Butcher S."/>
            <person name="Tsagkogeorga G."/>
            <person name="Konrad A."/>
            <person name="Singh S."/>
            <person name="Jensen M.F."/>
            <person name="Cong E.H."/>
            <person name="Eikeseth-Otteraa H."/>
            <person name="Noel B."/>
            <person name="Anthouard V."/>
            <person name="Porcel B.M."/>
            <person name="Kachouri-Lafond R."/>
            <person name="Nishino A."/>
            <person name="Ugolini M."/>
            <person name="Chourrout P."/>
            <person name="Nishida H."/>
            <person name="Aasland R."/>
            <person name="Huzurbazar S."/>
            <person name="Westhof E."/>
            <person name="Delsuc F."/>
            <person name="Lehrach H."/>
            <person name="Reinhardt R."/>
            <person name="Weissenbach J."/>
            <person name="Roy S.W."/>
            <person name="Artiguenave F."/>
            <person name="Postlethwait J.H."/>
            <person name="Manak J.R."/>
            <person name="Thompson E.M."/>
            <person name="Jaillon O."/>
            <person name="Du Pasquier L."/>
            <person name="Boudinot P."/>
            <person name="Liberles D.A."/>
            <person name="Volff J.N."/>
            <person name="Philippe H."/>
            <person name="Lenhard B."/>
            <person name="Roest Crollius H."/>
            <person name="Wincker P."/>
            <person name="Chourrout D."/>
        </authorList>
    </citation>
    <scope>NUCLEOTIDE SEQUENCE [LARGE SCALE GENOMIC DNA]</scope>
</reference>